<protein>
    <recommendedName>
        <fullName evidence="1">F-box domain-containing protein</fullName>
    </recommendedName>
</protein>
<evidence type="ECO:0000313" key="3">
    <source>
        <dbReference type="Proteomes" id="UP001215598"/>
    </source>
</evidence>
<dbReference type="Proteomes" id="UP001215598">
    <property type="component" value="Unassembled WGS sequence"/>
</dbReference>
<dbReference type="Gene3D" id="3.80.10.10">
    <property type="entry name" value="Ribonuclease Inhibitor"/>
    <property type="match status" value="1"/>
</dbReference>
<feature type="domain" description="F-box" evidence="1">
    <location>
        <begin position="54"/>
        <end position="101"/>
    </location>
</feature>
<dbReference type="InterPro" id="IPR036047">
    <property type="entry name" value="F-box-like_dom_sf"/>
</dbReference>
<evidence type="ECO:0000313" key="2">
    <source>
        <dbReference type="EMBL" id="KAJ7755500.1"/>
    </source>
</evidence>
<organism evidence="2 3">
    <name type="scientific">Mycena metata</name>
    <dbReference type="NCBI Taxonomy" id="1033252"/>
    <lineage>
        <taxon>Eukaryota</taxon>
        <taxon>Fungi</taxon>
        <taxon>Dikarya</taxon>
        <taxon>Basidiomycota</taxon>
        <taxon>Agaricomycotina</taxon>
        <taxon>Agaricomycetes</taxon>
        <taxon>Agaricomycetidae</taxon>
        <taxon>Agaricales</taxon>
        <taxon>Marasmiineae</taxon>
        <taxon>Mycenaceae</taxon>
        <taxon>Mycena</taxon>
    </lineage>
</organism>
<dbReference type="SUPFAM" id="SSF81383">
    <property type="entry name" value="F-box domain"/>
    <property type="match status" value="1"/>
</dbReference>
<dbReference type="InterPro" id="IPR032675">
    <property type="entry name" value="LRR_dom_sf"/>
</dbReference>
<dbReference type="PANTHER" id="PTHR38926">
    <property type="entry name" value="F-BOX DOMAIN CONTAINING PROTEIN, EXPRESSED"/>
    <property type="match status" value="1"/>
</dbReference>
<dbReference type="SUPFAM" id="SSF52047">
    <property type="entry name" value="RNI-like"/>
    <property type="match status" value="1"/>
</dbReference>
<dbReference type="Gene3D" id="1.20.1280.50">
    <property type="match status" value="1"/>
</dbReference>
<dbReference type="PANTHER" id="PTHR38926:SF5">
    <property type="entry name" value="F-BOX AND LEUCINE-RICH REPEAT PROTEIN 6"/>
    <property type="match status" value="1"/>
</dbReference>
<evidence type="ECO:0000259" key="1">
    <source>
        <dbReference type="Pfam" id="PF12937"/>
    </source>
</evidence>
<accession>A0AAD7NC14</accession>
<dbReference type="Pfam" id="PF12937">
    <property type="entry name" value="F-box-like"/>
    <property type="match status" value="1"/>
</dbReference>
<sequence>MEGTQPARAGNKNGIEEIEEQMCRLKRVLDGLESRKRELQNFVATHKQVLAPIRTLPSEILSEIFLQYVKHRPTGAWLIARVCRSWREIAISSSRLWNQIDMDTSPFSANISAATIKSMLSLQLQRSAQAPLHISLPFPWPPALQLMETQKVAILEALFPAAHHWREAHLCLDASELRSLFQRLGANGLPTSFPQLTRLILFATSFSGEYTLGTVFRDLPVLDELWYFGDSAGPATSLGLQGVALGQVKKLIIAAHRSRYNLSDLLDTLQLAPKLVDLRFTHCIFVAGPGDGTRTIHLPNLVSLRMSETDDSLLRYIASPTLQRLRIQSAPRFRPDLITGQAPILSFLSQPGLFLTSLELRPVLKSTERLLDILAHTPHLSTLKLCFPDSVDRLFVDALACGPGERNLVPHLVYLELEGIFRHCGRGPLVDMLRSRCSPGPLCAVTICGDSEVHEMPRLAGVEITLRRVKS</sequence>
<dbReference type="InterPro" id="IPR001810">
    <property type="entry name" value="F-box_dom"/>
</dbReference>
<gene>
    <name evidence="2" type="ORF">B0H16DRAFT_1886295</name>
</gene>
<keyword evidence="3" id="KW-1185">Reference proteome</keyword>
<dbReference type="AlphaFoldDB" id="A0AAD7NC14"/>
<comment type="caution">
    <text evidence="2">The sequence shown here is derived from an EMBL/GenBank/DDBJ whole genome shotgun (WGS) entry which is preliminary data.</text>
</comment>
<proteinExistence type="predicted"/>
<name>A0AAD7NC14_9AGAR</name>
<dbReference type="EMBL" id="JARKIB010000049">
    <property type="protein sequence ID" value="KAJ7755500.1"/>
    <property type="molecule type" value="Genomic_DNA"/>
</dbReference>
<reference evidence="2" key="1">
    <citation type="submission" date="2023-03" db="EMBL/GenBank/DDBJ databases">
        <title>Massive genome expansion in bonnet fungi (Mycena s.s.) driven by repeated elements and novel gene families across ecological guilds.</title>
        <authorList>
            <consortium name="Lawrence Berkeley National Laboratory"/>
            <person name="Harder C.B."/>
            <person name="Miyauchi S."/>
            <person name="Viragh M."/>
            <person name="Kuo A."/>
            <person name="Thoen E."/>
            <person name="Andreopoulos B."/>
            <person name="Lu D."/>
            <person name="Skrede I."/>
            <person name="Drula E."/>
            <person name="Henrissat B."/>
            <person name="Morin E."/>
            <person name="Kohler A."/>
            <person name="Barry K."/>
            <person name="LaButti K."/>
            <person name="Morin E."/>
            <person name="Salamov A."/>
            <person name="Lipzen A."/>
            <person name="Mereny Z."/>
            <person name="Hegedus B."/>
            <person name="Baldrian P."/>
            <person name="Stursova M."/>
            <person name="Weitz H."/>
            <person name="Taylor A."/>
            <person name="Grigoriev I.V."/>
            <person name="Nagy L.G."/>
            <person name="Martin F."/>
            <person name="Kauserud H."/>
        </authorList>
    </citation>
    <scope>NUCLEOTIDE SEQUENCE</scope>
    <source>
        <strain evidence="2">CBHHK182m</strain>
    </source>
</reference>